<protein>
    <recommendedName>
        <fullName evidence="3">Secreted protein</fullName>
    </recommendedName>
</protein>
<keyword evidence="2" id="KW-1185">Reference proteome</keyword>
<evidence type="ECO:0008006" key="3">
    <source>
        <dbReference type="Google" id="ProtNLM"/>
    </source>
</evidence>
<organism evidence="1 2">
    <name type="scientific">Cirrhinus molitorella</name>
    <name type="common">mud carp</name>
    <dbReference type="NCBI Taxonomy" id="172907"/>
    <lineage>
        <taxon>Eukaryota</taxon>
        <taxon>Metazoa</taxon>
        <taxon>Chordata</taxon>
        <taxon>Craniata</taxon>
        <taxon>Vertebrata</taxon>
        <taxon>Euteleostomi</taxon>
        <taxon>Actinopterygii</taxon>
        <taxon>Neopterygii</taxon>
        <taxon>Teleostei</taxon>
        <taxon>Ostariophysi</taxon>
        <taxon>Cypriniformes</taxon>
        <taxon>Cyprinidae</taxon>
        <taxon>Labeoninae</taxon>
        <taxon>Labeonini</taxon>
        <taxon>Cirrhinus</taxon>
    </lineage>
</organism>
<comment type="caution">
    <text evidence="1">The sequence shown here is derived from an EMBL/GenBank/DDBJ whole genome shotgun (WGS) entry which is preliminary data.</text>
</comment>
<dbReference type="EMBL" id="JAYMGO010000002">
    <property type="protein sequence ID" value="KAL1281054.1"/>
    <property type="molecule type" value="Genomic_DNA"/>
</dbReference>
<reference evidence="1 2" key="1">
    <citation type="submission" date="2023-09" db="EMBL/GenBank/DDBJ databases">
        <authorList>
            <person name="Wang M."/>
        </authorList>
    </citation>
    <scope>NUCLEOTIDE SEQUENCE [LARGE SCALE GENOMIC DNA]</scope>
    <source>
        <strain evidence="1">GT-2023</strain>
        <tissue evidence="1">Liver</tissue>
    </source>
</reference>
<proteinExistence type="predicted"/>
<evidence type="ECO:0000313" key="1">
    <source>
        <dbReference type="EMBL" id="KAL1281054.1"/>
    </source>
</evidence>
<accession>A0ABR3NVI5</accession>
<gene>
    <name evidence="1" type="ORF">QQF64_015654</name>
</gene>
<sequence>MNMLCINSMSVCKKSEVHQLALHISLLCLQPCPSFAFICTDDTGTLQRFCRVHSPHAGRLELAFSYGARASEGCLHERGREKKGKAAETETGV</sequence>
<dbReference type="Proteomes" id="UP001558613">
    <property type="component" value="Unassembled WGS sequence"/>
</dbReference>
<name>A0ABR3NVI5_9TELE</name>
<evidence type="ECO:0000313" key="2">
    <source>
        <dbReference type="Proteomes" id="UP001558613"/>
    </source>
</evidence>